<dbReference type="AlphaFoldDB" id="A0A650CI67"/>
<dbReference type="GeneID" id="42801654"/>
<dbReference type="Pfam" id="PF13412">
    <property type="entry name" value="HTH_24"/>
    <property type="match status" value="1"/>
</dbReference>
<dbReference type="SUPFAM" id="SSF46785">
    <property type="entry name" value="Winged helix' DNA-binding domain"/>
    <property type="match status" value="1"/>
</dbReference>
<keyword evidence="3" id="KW-1185">Reference proteome</keyword>
<dbReference type="Gene3D" id="1.10.10.10">
    <property type="entry name" value="Winged helix-like DNA-binding domain superfamily/Winged helix DNA-binding domain"/>
    <property type="match status" value="1"/>
</dbReference>
<reference evidence="1 4" key="2">
    <citation type="submission" date="2020-08" db="EMBL/GenBank/DDBJ databases">
        <title>Genomic Encyclopedia of Type Strains, Phase IV (KMG-IV): sequencing the most valuable type-strain genomes for metagenomic binning, comparative biology and taxonomic classification.</title>
        <authorList>
            <person name="Goeker M."/>
        </authorList>
    </citation>
    <scope>NUCLEOTIDE SEQUENCE [LARGE SCALE GENOMIC DNA]</scope>
    <source>
        <strain evidence="1 4">DSM 12421</strain>
    </source>
</reference>
<sequence length="252" mass="28621">MLGTPLVISDFLLFLLKESMILSSLKNIDPSVLEVISRFKLHFLVLLSAKSSIKELKILSKLTIIGPLSSYKLSQELGMPSATAWRILKKLCKEGYVQKGEKSFSITPKGLAILFKNYHDDKIRKVVAKRLKEIWNYEGSVDEIYYLLKDMVDLIDKGKIDIKNICLNYPASLAGFLYPLAGELSEETKKVIAHYMLKTFPSTNLTPYCRGIISFDNRATPYLIAVECKVEGIKLNHYCELLQKLYNKNSIS</sequence>
<protein>
    <submittedName>
        <fullName evidence="1">Putative transcriptional regulator</fullName>
    </submittedName>
    <submittedName>
        <fullName evidence="2">Winged helix-turn-helix transcriptional regulator</fullName>
    </submittedName>
</protein>
<dbReference type="EMBL" id="JACHFY010000007">
    <property type="protein sequence ID" value="MBB5253772.1"/>
    <property type="molecule type" value="Genomic_DNA"/>
</dbReference>
<dbReference type="InterPro" id="IPR036390">
    <property type="entry name" value="WH_DNA-bd_sf"/>
</dbReference>
<reference evidence="2 3" key="1">
    <citation type="submission" date="2019-10" db="EMBL/GenBank/DDBJ databases">
        <title>Genome Sequences from Six Type Strain Members of the Archaeal Family Sulfolobaceae: Acidianus ambivalens, Acidianus infernus, Metallosphaera prunae, Stygiolobus azoricus, Sulfolobus metallicus, and Sulfurisphaera ohwakuensis.</title>
        <authorList>
            <person name="Counts J.A."/>
            <person name="Kelly R.M."/>
        </authorList>
    </citation>
    <scope>NUCLEOTIDE SEQUENCE [LARGE SCALE GENOMIC DNA]</scope>
    <source>
        <strain evidence="2 3">TA-1</strain>
    </source>
</reference>
<evidence type="ECO:0000313" key="2">
    <source>
        <dbReference type="EMBL" id="QGR17551.1"/>
    </source>
</evidence>
<evidence type="ECO:0000313" key="1">
    <source>
        <dbReference type="EMBL" id="MBB5253772.1"/>
    </source>
</evidence>
<proteinExistence type="predicted"/>
<accession>A0A650CI67</accession>
<gene>
    <name evidence="2" type="ORF">D1869_10385</name>
    <name evidence="1" type="ORF">HNQ62_001543</name>
</gene>
<dbReference type="Proteomes" id="UP000427373">
    <property type="component" value="Chromosome"/>
</dbReference>
<dbReference type="Proteomes" id="UP000582213">
    <property type="component" value="Unassembled WGS sequence"/>
</dbReference>
<dbReference type="EMBL" id="CP045484">
    <property type="protein sequence ID" value="QGR17551.1"/>
    <property type="molecule type" value="Genomic_DNA"/>
</dbReference>
<organism evidence="2 3">
    <name type="scientific">Sulfurisphaera ohwakuensis</name>
    <dbReference type="NCBI Taxonomy" id="69656"/>
    <lineage>
        <taxon>Archaea</taxon>
        <taxon>Thermoproteota</taxon>
        <taxon>Thermoprotei</taxon>
        <taxon>Sulfolobales</taxon>
        <taxon>Sulfolobaceae</taxon>
        <taxon>Sulfurisphaera</taxon>
    </lineage>
</organism>
<name>A0A650CI67_SULOH</name>
<dbReference type="RefSeq" id="WP_156015036.1">
    <property type="nucleotide sequence ID" value="NZ_CP045484.1"/>
</dbReference>
<evidence type="ECO:0000313" key="3">
    <source>
        <dbReference type="Proteomes" id="UP000427373"/>
    </source>
</evidence>
<dbReference type="InterPro" id="IPR036388">
    <property type="entry name" value="WH-like_DNA-bd_sf"/>
</dbReference>
<dbReference type="OrthoDB" id="33094at2157"/>
<evidence type="ECO:0000313" key="4">
    <source>
        <dbReference type="Proteomes" id="UP000582213"/>
    </source>
</evidence>
<dbReference type="KEGG" id="soh:D1869_10385"/>